<accession>A0A7S4RHC7</accession>
<evidence type="ECO:0000256" key="10">
    <source>
        <dbReference type="ARBA" id="ARBA00056661"/>
    </source>
</evidence>
<dbReference type="Pfam" id="PF00121">
    <property type="entry name" value="TIM"/>
    <property type="match status" value="1"/>
</dbReference>
<keyword evidence="12" id="KW-0732">Signal</keyword>
<evidence type="ECO:0000256" key="9">
    <source>
        <dbReference type="ARBA" id="ARBA00052432"/>
    </source>
</evidence>
<dbReference type="GO" id="GO:0019563">
    <property type="term" value="P:glycerol catabolic process"/>
    <property type="evidence" value="ECO:0007669"/>
    <property type="project" value="TreeGrafter"/>
</dbReference>
<dbReference type="SUPFAM" id="SSF51351">
    <property type="entry name" value="Triosephosphate isomerase (TIM)"/>
    <property type="match status" value="1"/>
</dbReference>
<comment type="pathway">
    <text evidence="2 11">Carbohydrate biosynthesis; gluconeogenesis.</text>
</comment>
<dbReference type="PANTHER" id="PTHR21139:SF42">
    <property type="entry name" value="TRIOSEPHOSPHATE ISOMERASE"/>
    <property type="match status" value="1"/>
</dbReference>
<proteinExistence type="inferred from homology"/>
<organism evidence="13">
    <name type="scientific">Ditylum brightwellii</name>
    <dbReference type="NCBI Taxonomy" id="49249"/>
    <lineage>
        <taxon>Eukaryota</taxon>
        <taxon>Sar</taxon>
        <taxon>Stramenopiles</taxon>
        <taxon>Ochrophyta</taxon>
        <taxon>Bacillariophyta</taxon>
        <taxon>Mediophyceae</taxon>
        <taxon>Lithodesmiophycidae</taxon>
        <taxon>Lithodesmiales</taxon>
        <taxon>Lithodesmiaceae</taxon>
        <taxon>Ditylum</taxon>
    </lineage>
</organism>
<evidence type="ECO:0000256" key="2">
    <source>
        <dbReference type="ARBA" id="ARBA00004742"/>
    </source>
</evidence>
<dbReference type="PROSITE" id="PS00171">
    <property type="entry name" value="TIM_1"/>
    <property type="match status" value="1"/>
</dbReference>
<dbReference type="FunFam" id="3.20.20.70:FF:000016">
    <property type="entry name" value="Triosephosphate isomerase"/>
    <property type="match status" value="1"/>
</dbReference>
<dbReference type="InterPro" id="IPR020861">
    <property type="entry name" value="Triosephosphate_isomerase_AS"/>
</dbReference>
<comment type="pathway">
    <text evidence="1 11">Carbohydrate degradation; glycolysis; D-glyceraldehyde 3-phosphate from glycerone phosphate: step 1/1.</text>
</comment>
<dbReference type="NCBIfam" id="TIGR00419">
    <property type="entry name" value="tim"/>
    <property type="match status" value="1"/>
</dbReference>
<keyword evidence="6" id="KW-0963">Cytoplasm</keyword>
<dbReference type="CDD" id="cd00311">
    <property type="entry name" value="TIM"/>
    <property type="match status" value="1"/>
</dbReference>
<evidence type="ECO:0000256" key="1">
    <source>
        <dbReference type="ARBA" id="ARBA00004680"/>
    </source>
</evidence>
<comment type="catalytic activity">
    <reaction evidence="9">
        <text>D-glyceraldehyde 3-phosphate = dihydroxyacetone phosphate</text>
        <dbReference type="Rhea" id="RHEA:18585"/>
        <dbReference type="ChEBI" id="CHEBI:57642"/>
        <dbReference type="ChEBI" id="CHEBI:59776"/>
        <dbReference type="EC" id="5.3.1.1"/>
    </reaction>
    <physiologicalReaction direction="left-to-right" evidence="9">
        <dbReference type="Rhea" id="RHEA:18586"/>
    </physiologicalReaction>
</comment>
<dbReference type="GO" id="GO:0006094">
    <property type="term" value="P:gluconeogenesis"/>
    <property type="evidence" value="ECO:0007669"/>
    <property type="project" value="UniProtKB-UniPathway"/>
</dbReference>
<dbReference type="InterPro" id="IPR035990">
    <property type="entry name" value="TIM_sf"/>
</dbReference>
<sequence>MRAAISSFLLSASIAGSALAFNNSPTFGSLQRSSGVRLFERKPFITGNWKLNPATKAEAIQLANEVANAVTSSSPCDAAIFVPFPFIEPVQKAVGDKLSVGAEMVTPEVAGAFTGGISAGMLKSIGVEWVLAGHSERRTINLETDEYINAQCLKLIENDMSVILCIGETEVEFEKDLVGSVCEIQLKKGLAGISAEEMSRVVIAYEPVWAIGTGKVATPEIAQTVHAICRDILSGMYGEEIANNTRILYGGSVSPESVDGLLAQPDIDGALVGGASLSGESFGRIINFQTAEALQVSH</sequence>
<evidence type="ECO:0000256" key="6">
    <source>
        <dbReference type="ARBA" id="ARBA00022490"/>
    </source>
</evidence>
<dbReference type="UniPathway" id="UPA00109">
    <property type="reaction ID" value="UER00189"/>
</dbReference>
<dbReference type="PANTHER" id="PTHR21139">
    <property type="entry name" value="TRIOSEPHOSPHATE ISOMERASE"/>
    <property type="match status" value="1"/>
</dbReference>
<dbReference type="InterPro" id="IPR013785">
    <property type="entry name" value="Aldolase_TIM"/>
</dbReference>
<evidence type="ECO:0000313" key="13">
    <source>
        <dbReference type="EMBL" id="CAE4614592.1"/>
    </source>
</evidence>
<dbReference type="Gene3D" id="3.20.20.70">
    <property type="entry name" value="Aldolase class I"/>
    <property type="match status" value="1"/>
</dbReference>
<dbReference type="InterPro" id="IPR000652">
    <property type="entry name" value="Triosephosphate_isomerase"/>
</dbReference>
<evidence type="ECO:0000256" key="7">
    <source>
        <dbReference type="ARBA" id="ARBA00023152"/>
    </source>
</evidence>
<comment type="function">
    <text evidence="10">Catalyzes the interconversion of glyceraldehyde 3-phosphate and dihydroxyacetone phosphate in the glycolytic and gluconeogenic pathways.</text>
</comment>
<protein>
    <recommendedName>
        <fullName evidence="11">Triosephosphate isomerase</fullName>
        <ecNumber evidence="11">5.3.1.1</ecNumber>
    </recommendedName>
</protein>
<dbReference type="GO" id="GO:0004807">
    <property type="term" value="F:triose-phosphate isomerase activity"/>
    <property type="evidence" value="ECO:0007669"/>
    <property type="project" value="UniProtKB-EC"/>
</dbReference>
<evidence type="ECO:0000256" key="4">
    <source>
        <dbReference type="ARBA" id="ARBA00011738"/>
    </source>
</evidence>
<dbReference type="AlphaFoldDB" id="A0A7S4RHC7"/>
<dbReference type="InterPro" id="IPR022896">
    <property type="entry name" value="TrioseP_Isoase_bac/euk"/>
</dbReference>
<name>A0A7S4RHC7_9STRA</name>
<reference evidence="13" key="1">
    <citation type="submission" date="2021-01" db="EMBL/GenBank/DDBJ databases">
        <authorList>
            <person name="Corre E."/>
            <person name="Pelletier E."/>
            <person name="Niang G."/>
            <person name="Scheremetjew M."/>
            <person name="Finn R."/>
            <person name="Kale V."/>
            <person name="Holt S."/>
            <person name="Cochrane G."/>
            <person name="Meng A."/>
            <person name="Brown T."/>
            <person name="Cohen L."/>
        </authorList>
    </citation>
    <scope>NUCLEOTIDE SEQUENCE</scope>
    <source>
        <strain evidence="13">GSO104</strain>
    </source>
</reference>
<dbReference type="GO" id="GO:0046166">
    <property type="term" value="P:glyceraldehyde-3-phosphate biosynthetic process"/>
    <property type="evidence" value="ECO:0007669"/>
    <property type="project" value="TreeGrafter"/>
</dbReference>
<dbReference type="EC" id="5.3.1.1" evidence="11"/>
<evidence type="ECO:0000256" key="3">
    <source>
        <dbReference type="ARBA" id="ARBA00007422"/>
    </source>
</evidence>
<dbReference type="UniPathway" id="UPA00138"/>
<evidence type="ECO:0000256" key="8">
    <source>
        <dbReference type="ARBA" id="ARBA00023235"/>
    </source>
</evidence>
<keyword evidence="8 11" id="KW-0413">Isomerase</keyword>
<keyword evidence="5 11" id="KW-0312">Gluconeogenesis</keyword>
<evidence type="ECO:0000256" key="5">
    <source>
        <dbReference type="ARBA" id="ARBA00022432"/>
    </source>
</evidence>
<dbReference type="PROSITE" id="PS51440">
    <property type="entry name" value="TIM_2"/>
    <property type="match status" value="1"/>
</dbReference>
<keyword evidence="7 11" id="KW-0324">Glycolysis</keyword>
<feature type="chain" id="PRO_5030957722" description="Triosephosphate isomerase" evidence="12">
    <location>
        <begin position="21"/>
        <end position="298"/>
    </location>
</feature>
<dbReference type="GO" id="GO:0005829">
    <property type="term" value="C:cytosol"/>
    <property type="evidence" value="ECO:0007669"/>
    <property type="project" value="TreeGrafter"/>
</dbReference>
<dbReference type="EMBL" id="HBNS01023791">
    <property type="protein sequence ID" value="CAE4614592.1"/>
    <property type="molecule type" value="Transcribed_RNA"/>
</dbReference>
<feature type="signal peptide" evidence="12">
    <location>
        <begin position="1"/>
        <end position="20"/>
    </location>
</feature>
<evidence type="ECO:0000256" key="11">
    <source>
        <dbReference type="RuleBase" id="RU363013"/>
    </source>
</evidence>
<comment type="subunit">
    <text evidence="4">Homodimer.</text>
</comment>
<evidence type="ECO:0000256" key="12">
    <source>
        <dbReference type="SAM" id="SignalP"/>
    </source>
</evidence>
<dbReference type="GO" id="GO:0006096">
    <property type="term" value="P:glycolytic process"/>
    <property type="evidence" value="ECO:0007669"/>
    <property type="project" value="UniProtKB-UniPathway"/>
</dbReference>
<dbReference type="HAMAP" id="MF_00147_B">
    <property type="entry name" value="TIM_B"/>
    <property type="match status" value="1"/>
</dbReference>
<comment type="similarity">
    <text evidence="3 11">Belongs to the triosephosphate isomerase family.</text>
</comment>
<gene>
    <name evidence="13" type="ORF">DBRI00130_LOCUS18778</name>
</gene>